<keyword evidence="6" id="KW-1185">Reference proteome</keyword>
<comment type="caution">
    <text evidence="5">The sequence shown here is derived from an EMBL/GenBank/DDBJ whole genome shotgun (WGS) entry which is preliminary data.</text>
</comment>
<evidence type="ECO:0000256" key="3">
    <source>
        <dbReference type="ARBA" id="ARBA00022801"/>
    </source>
</evidence>
<reference evidence="5 6" key="1">
    <citation type="submission" date="2019-10" db="EMBL/GenBank/DDBJ databases">
        <title>Draft Genome Assembly of Rhodococcus zopfii DSM44189.</title>
        <authorList>
            <person name="Sutton J.M."/>
            <person name="Akob D.M."/>
            <person name="Bushman T.J."/>
        </authorList>
    </citation>
    <scope>NUCLEOTIDE SEQUENCE [LARGE SCALE GENOMIC DNA]</scope>
    <source>
        <strain evidence="5 6">DSM 44189</strain>
    </source>
</reference>
<dbReference type="SUPFAM" id="SSF52096">
    <property type="entry name" value="ClpP/crotonase"/>
    <property type="match status" value="1"/>
</dbReference>
<evidence type="ECO:0000259" key="4">
    <source>
        <dbReference type="Pfam" id="PF16113"/>
    </source>
</evidence>
<dbReference type="NCBIfam" id="NF004127">
    <property type="entry name" value="PRK05617.1"/>
    <property type="match status" value="1"/>
</dbReference>
<organism evidence="5 6">
    <name type="scientific">Rhodococcus zopfii</name>
    <dbReference type="NCBI Taxonomy" id="43772"/>
    <lineage>
        <taxon>Bacteria</taxon>
        <taxon>Bacillati</taxon>
        <taxon>Actinomycetota</taxon>
        <taxon>Actinomycetes</taxon>
        <taxon>Mycobacteriales</taxon>
        <taxon>Nocardiaceae</taxon>
        <taxon>Rhodococcus</taxon>
    </lineage>
</organism>
<dbReference type="Gene3D" id="3.90.226.10">
    <property type="entry name" value="2-enoyl-CoA Hydratase, Chain A, domain 1"/>
    <property type="match status" value="1"/>
</dbReference>
<dbReference type="EC" id="3.1.2.4" evidence="2"/>
<sequence length="346" mass="37046">MTELSYIRTRVANGVGEVVLDRPTALNALDSSMIRDLYAPLLQWRDDPEITAVLVTSASGRAFCAGGDIKSVRDAALARDLDRVRAYFAEEYRLDELVATYPKPYLALLDGVTMGGGLGISVHGAVRVVSEKALLAMPETAIGFIPDVGASHFLPRLRGTTARCDAVGMYLGLTGARVTAGDALAVGLATHFVPSDRIGALADRIRAGLWQDALDEFAEPAPESALADRFPDIEQVFGDGTVADIVTRLDDDALGDTAWVAQTRDALRALSPTSLYATAELLRRGGESTLSECFARELDVAVRISVEPDFAEGVRAVLVDKDRNPAWSPKTLEDIDPAKIAALFGD</sequence>
<evidence type="ECO:0000313" key="5">
    <source>
        <dbReference type="EMBL" id="MDV2476510.1"/>
    </source>
</evidence>
<dbReference type="PANTHER" id="PTHR43176">
    <property type="entry name" value="3-HYDROXYISOBUTYRYL-COA HYDROLASE-RELATED"/>
    <property type="match status" value="1"/>
</dbReference>
<gene>
    <name evidence="5" type="ORF">F8M49_16430</name>
</gene>
<proteinExistence type="predicted"/>
<evidence type="ECO:0000313" key="6">
    <source>
        <dbReference type="Proteomes" id="UP001275440"/>
    </source>
</evidence>
<keyword evidence="3" id="KW-0378">Hydrolase</keyword>
<dbReference type="PANTHER" id="PTHR43176:SF3">
    <property type="entry name" value="3-HYDROXYISOBUTYRYL-COA HYDROLASE, MITOCHONDRIAL"/>
    <property type="match status" value="1"/>
</dbReference>
<name>A0ABU3WRA5_9NOCA</name>
<dbReference type="Pfam" id="PF16113">
    <property type="entry name" value="ECH_2"/>
    <property type="match status" value="1"/>
</dbReference>
<dbReference type="InterPro" id="IPR029045">
    <property type="entry name" value="ClpP/crotonase-like_dom_sf"/>
</dbReference>
<feature type="domain" description="Enoyl-CoA hydratase/isomerase" evidence="4">
    <location>
        <begin position="16"/>
        <end position="344"/>
    </location>
</feature>
<comment type="catalytic activity">
    <reaction evidence="1">
        <text>3-hydroxy-2-methylpropanoyl-CoA + H2O = 3-hydroxy-2-methylpropanoate + CoA + H(+)</text>
        <dbReference type="Rhea" id="RHEA:20888"/>
        <dbReference type="ChEBI" id="CHEBI:11805"/>
        <dbReference type="ChEBI" id="CHEBI:15377"/>
        <dbReference type="ChEBI" id="CHEBI:15378"/>
        <dbReference type="ChEBI" id="CHEBI:57287"/>
        <dbReference type="ChEBI" id="CHEBI:57340"/>
        <dbReference type="EC" id="3.1.2.4"/>
    </reaction>
</comment>
<accession>A0ABU3WRA5</accession>
<protein>
    <recommendedName>
        <fullName evidence="2">3-hydroxyisobutyryl-CoA hydrolase</fullName>
        <ecNumber evidence="2">3.1.2.4</ecNumber>
    </recommendedName>
</protein>
<dbReference type="InterPro" id="IPR032259">
    <property type="entry name" value="HIBYL-CoA-H"/>
</dbReference>
<dbReference type="Proteomes" id="UP001275440">
    <property type="component" value="Unassembled WGS sequence"/>
</dbReference>
<dbReference type="CDD" id="cd06558">
    <property type="entry name" value="crotonase-like"/>
    <property type="match status" value="1"/>
</dbReference>
<evidence type="ECO:0000256" key="1">
    <source>
        <dbReference type="ARBA" id="ARBA00001709"/>
    </source>
</evidence>
<dbReference type="EMBL" id="WBMO01000001">
    <property type="protein sequence ID" value="MDV2476510.1"/>
    <property type="molecule type" value="Genomic_DNA"/>
</dbReference>
<dbReference type="InterPro" id="IPR045004">
    <property type="entry name" value="ECH_dom"/>
</dbReference>
<evidence type="ECO:0000256" key="2">
    <source>
        <dbReference type="ARBA" id="ARBA00011915"/>
    </source>
</evidence>